<dbReference type="RefSeq" id="WP_313272783.1">
    <property type="nucleotide sequence ID" value="NZ_JASXSX010000001.1"/>
</dbReference>
<evidence type="ECO:0000256" key="1">
    <source>
        <dbReference type="SAM" id="Phobius"/>
    </source>
</evidence>
<dbReference type="Proteomes" id="UP001247542">
    <property type="component" value="Unassembled WGS sequence"/>
</dbReference>
<keyword evidence="1" id="KW-0472">Membrane</keyword>
<feature type="transmembrane region" description="Helical" evidence="1">
    <location>
        <begin position="75"/>
        <end position="92"/>
    </location>
</feature>
<keyword evidence="1" id="KW-1133">Transmembrane helix</keyword>
<reference evidence="2 3" key="1">
    <citation type="submission" date="2023-06" db="EMBL/GenBank/DDBJ databases">
        <title>Draft genome sequence of Gleimia hominis type strain CCUG 57540T.</title>
        <authorList>
            <person name="Salva-Serra F."/>
            <person name="Cardew S."/>
            <person name="Jensie Markopoulos S."/>
            <person name="Ohlen M."/>
            <person name="Inganas E."/>
            <person name="Svensson-Stadler L."/>
            <person name="Moore E.R.B."/>
        </authorList>
    </citation>
    <scope>NUCLEOTIDE SEQUENCE [LARGE SCALE GENOMIC DNA]</scope>
    <source>
        <strain evidence="2 3">CCUG 57540</strain>
    </source>
</reference>
<organism evidence="2 3">
    <name type="scientific">Gleimia hominis</name>
    <dbReference type="NCBI Taxonomy" id="595468"/>
    <lineage>
        <taxon>Bacteria</taxon>
        <taxon>Bacillati</taxon>
        <taxon>Actinomycetota</taxon>
        <taxon>Actinomycetes</taxon>
        <taxon>Actinomycetales</taxon>
        <taxon>Actinomycetaceae</taxon>
        <taxon>Gleimia</taxon>
    </lineage>
</organism>
<dbReference type="EMBL" id="JASXSX010000001">
    <property type="protein sequence ID" value="MDT3767334.1"/>
    <property type="molecule type" value="Genomic_DNA"/>
</dbReference>
<feature type="transmembrane region" description="Helical" evidence="1">
    <location>
        <begin position="6"/>
        <end position="29"/>
    </location>
</feature>
<proteinExistence type="predicted"/>
<keyword evidence="1" id="KW-0812">Transmembrane</keyword>
<sequence>MTAVLGSQWVVKTLLILALCFVGLVMMQPVRTAKHLAVRRLGIWLFILLAMIAAVFPTLLTRVANAVGVGRGSDLLLYGLTLVVISTMITSYRRESNMEKRLTRLARHQALQNVLPPRASDRSGE</sequence>
<keyword evidence="3" id="KW-1185">Reference proteome</keyword>
<evidence type="ECO:0000313" key="2">
    <source>
        <dbReference type="EMBL" id="MDT3767334.1"/>
    </source>
</evidence>
<comment type="caution">
    <text evidence="2">The sequence shown here is derived from an EMBL/GenBank/DDBJ whole genome shotgun (WGS) entry which is preliminary data.</text>
</comment>
<name>A0ABU3IAC6_9ACTO</name>
<accession>A0ABU3IAC6</accession>
<feature type="transmembrane region" description="Helical" evidence="1">
    <location>
        <begin position="41"/>
        <end position="63"/>
    </location>
</feature>
<dbReference type="Pfam" id="PF10066">
    <property type="entry name" value="DUF2304"/>
    <property type="match status" value="1"/>
</dbReference>
<dbReference type="InterPro" id="IPR019277">
    <property type="entry name" value="DUF2304"/>
</dbReference>
<protein>
    <submittedName>
        <fullName evidence="2">DUF2304 domain-containing protein</fullName>
    </submittedName>
</protein>
<gene>
    <name evidence="2" type="ORF">QS713_04545</name>
</gene>
<evidence type="ECO:0000313" key="3">
    <source>
        <dbReference type="Proteomes" id="UP001247542"/>
    </source>
</evidence>